<dbReference type="CDD" id="cd01347">
    <property type="entry name" value="ligand_gated_channel"/>
    <property type="match status" value="1"/>
</dbReference>
<dbReference type="AlphaFoldDB" id="A0AAQ3L5Y5"/>
<evidence type="ECO:0000256" key="4">
    <source>
        <dbReference type="ARBA" id="ARBA00022692"/>
    </source>
</evidence>
<evidence type="ECO:0000259" key="11">
    <source>
        <dbReference type="Pfam" id="PF07715"/>
    </source>
</evidence>
<dbReference type="PANTHER" id="PTHR47234:SF2">
    <property type="entry name" value="TONB-DEPENDENT RECEPTOR"/>
    <property type="match status" value="1"/>
</dbReference>
<keyword evidence="12" id="KW-0675">Receptor</keyword>
<evidence type="ECO:0000313" key="12">
    <source>
        <dbReference type="EMBL" id="WOO39860.1"/>
    </source>
</evidence>
<organism evidence="12 13">
    <name type="scientific">Rubellicoccus peritrichatus</name>
    <dbReference type="NCBI Taxonomy" id="3080537"/>
    <lineage>
        <taxon>Bacteria</taxon>
        <taxon>Pseudomonadati</taxon>
        <taxon>Verrucomicrobiota</taxon>
        <taxon>Opitutia</taxon>
        <taxon>Puniceicoccales</taxon>
        <taxon>Cerasicoccaceae</taxon>
        <taxon>Rubellicoccus</taxon>
    </lineage>
</organism>
<name>A0AAQ3L5Y5_9BACT</name>
<keyword evidence="7 8" id="KW-0998">Cell outer membrane</keyword>
<keyword evidence="13" id="KW-1185">Reference proteome</keyword>
<dbReference type="InterPro" id="IPR000531">
    <property type="entry name" value="Beta-barrel_TonB"/>
</dbReference>
<evidence type="ECO:0000256" key="9">
    <source>
        <dbReference type="RuleBase" id="RU003357"/>
    </source>
</evidence>
<accession>A0AAQ3L5Y5</accession>
<keyword evidence="4 8" id="KW-0812">Transmembrane</keyword>
<evidence type="ECO:0000256" key="1">
    <source>
        <dbReference type="ARBA" id="ARBA00004571"/>
    </source>
</evidence>
<evidence type="ECO:0000313" key="13">
    <source>
        <dbReference type="Proteomes" id="UP001304300"/>
    </source>
</evidence>
<reference evidence="12 13" key="1">
    <citation type="submission" date="2023-10" db="EMBL/GenBank/DDBJ databases">
        <title>Rubellicoccus peritrichatus gen. nov., sp. nov., isolated from an algae of coral reef tank.</title>
        <authorList>
            <person name="Luo J."/>
        </authorList>
    </citation>
    <scope>NUCLEOTIDE SEQUENCE [LARGE SCALE GENOMIC DNA]</scope>
    <source>
        <strain evidence="12 13">CR14</strain>
    </source>
</reference>
<keyword evidence="6 8" id="KW-0472">Membrane</keyword>
<proteinExistence type="inferred from homology"/>
<keyword evidence="2 8" id="KW-0813">Transport</keyword>
<dbReference type="Pfam" id="PF07715">
    <property type="entry name" value="Plug"/>
    <property type="match status" value="1"/>
</dbReference>
<dbReference type="InterPro" id="IPR012910">
    <property type="entry name" value="Plug_dom"/>
</dbReference>
<dbReference type="GO" id="GO:0009279">
    <property type="term" value="C:cell outer membrane"/>
    <property type="evidence" value="ECO:0007669"/>
    <property type="project" value="UniProtKB-SubCell"/>
</dbReference>
<dbReference type="Gene3D" id="2.40.170.20">
    <property type="entry name" value="TonB-dependent receptor, beta-barrel domain"/>
    <property type="match status" value="1"/>
</dbReference>
<feature type="domain" description="TonB-dependent receptor plug" evidence="11">
    <location>
        <begin position="56"/>
        <end position="167"/>
    </location>
</feature>
<dbReference type="InterPro" id="IPR039426">
    <property type="entry name" value="TonB-dep_rcpt-like"/>
</dbReference>
<evidence type="ECO:0000256" key="6">
    <source>
        <dbReference type="ARBA" id="ARBA00023136"/>
    </source>
</evidence>
<dbReference type="Gene3D" id="2.170.130.10">
    <property type="entry name" value="TonB-dependent receptor, plug domain"/>
    <property type="match status" value="1"/>
</dbReference>
<gene>
    <name evidence="12" type="ORF">RZN69_14640</name>
</gene>
<protein>
    <submittedName>
        <fullName evidence="12">TonB-dependent receptor</fullName>
    </submittedName>
</protein>
<evidence type="ECO:0000256" key="3">
    <source>
        <dbReference type="ARBA" id="ARBA00022452"/>
    </source>
</evidence>
<dbReference type="EMBL" id="CP136920">
    <property type="protein sequence ID" value="WOO39860.1"/>
    <property type="molecule type" value="Genomic_DNA"/>
</dbReference>
<dbReference type="PANTHER" id="PTHR47234">
    <property type="match status" value="1"/>
</dbReference>
<keyword evidence="3 8" id="KW-1134">Transmembrane beta strand</keyword>
<comment type="similarity">
    <text evidence="8 9">Belongs to the TonB-dependent receptor family.</text>
</comment>
<dbReference type="SUPFAM" id="SSF56935">
    <property type="entry name" value="Porins"/>
    <property type="match status" value="1"/>
</dbReference>
<evidence type="ECO:0000256" key="8">
    <source>
        <dbReference type="PROSITE-ProRule" id="PRU01360"/>
    </source>
</evidence>
<dbReference type="InterPro" id="IPR037066">
    <property type="entry name" value="Plug_dom_sf"/>
</dbReference>
<dbReference type="Proteomes" id="UP001304300">
    <property type="component" value="Chromosome"/>
</dbReference>
<evidence type="ECO:0000256" key="2">
    <source>
        <dbReference type="ARBA" id="ARBA00022448"/>
    </source>
</evidence>
<dbReference type="RefSeq" id="WP_317831898.1">
    <property type="nucleotide sequence ID" value="NZ_CP136920.1"/>
</dbReference>
<sequence>MSSSSSCAIFFCLSQVLVAQEELKPVADQEEPIVEMEPFVVTGSLLTTDDIKFFSPTTTLTYEDLILTGSQTPIESLRLLPSFFGAMNTENDSNGGIGTASPNIRAIGTLRTLTLINGRRAGGNSAFGLQPGGFADLNLIPQAAISEIEIYKAAASTTYGSDAIGGVVNVLLDDRFEGVRANALYGDTTEGGGAVQQYSVTGGFNVDEDTHITVLASYYDRTTVWARDRDLSKTTNFISRGGTNRGSATFPGTAQATTNGGLNGILAPGVTIPTSSADYVTYNQNTDAFNFNEFAPAIPGQEIVSGYGAIQHDLTDQVMLYGDVLYTYTDQDNGLAPAPWSASAFSPPAFFSAVENSPHNPFAAGELQQVNYRSFELGDLKAGWQRNAVRLVGGATGEIDERWIWDSAVLYTQENITGSFTGIADATLLTPFIQSGQFNPFASVSQGVNNGIAFDNAAALQAAATSAQNKYFENLFSYDAKVQGDLIELPAGSLTGAIGAEYRYESISVDPDPLWASGNNLGGGGLTSSFTGQRNVGAVFAETIVPLVAPGQHVTGVHRLDLDLGLRFEGFDDRGQDPLAPGTEAPNSYNNLSWKAALGYQPTEGITMSGSFATGFRAPTLYESYSTQVVDFPILIDSTGASPPGLAIPTIVRGNPNLDPETSRSWSAGIGWEPQQIEGLAFGIDYYHVTIDDAIANGAQFTLDANNPSSVIRDPVTGQVNVVFSQFFNASSITTQGLEYTVSYDHEVTDGFRIRTSLGVNQVLTYRADVPGIGDISFLGRYVDKRSNNLSPGAVPRWKGLATIFFFVRNFTFGTTVNYIGSYEDDPAFTTNGEGRTVDDFAALNLVAAYTFESSGSSWLDGLTATVGVDNVFDTPPPFAAGAFADGYDTSLYSIRNRFVYGALSKRF</sequence>
<dbReference type="KEGG" id="puo:RZN69_14640"/>
<comment type="subcellular location">
    <subcellularLocation>
        <location evidence="1 8">Cell outer membrane</location>
        <topology evidence="1 8">Multi-pass membrane protein</topology>
    </subcellularLocation>
</comment>
<dbReference type="PROSITE" id="PS52016">
    <property type="entry name" value="TONB_DEPENDENT_REC_3"/>
    <property type="match status" value="1"/>
</dbReference>
<evidence type="ECO:0000259" key="10">
    <source>
        <dbReference type="Pfam" id="PF00593"/>
    </source>
</evidence>
<keyword evidence="5 9" id="KW-0798">TonB box</keyword>
<evidence type="ECO:0000256" key="5">
    <source>
        <dbReference type="ARBA" id="ARBA00023077"/>
    </source>
</evidence>
<dbReference type="InterPro" id="IPR036942">
    <property type="entry name" value="Beta-barrel_TonB_sf"/>
</dbReference>
<dbReference type="Pfam" id="PF00593">
    <property type="entry name" value="TonB_dep_Rec_b-barrel"/>
    <property type="match status" value="1"/>
</dbReference>
<feature type="domain" description="TonB-dependent receptor-like beta-barrel" evidence="10">
    <location>
        <begin position="427"/>
        <end position="872"/>
    </location>
</feature>
<evidence type="ECO:0000256" key="7">
    <source>
        <dbReference type="ARBA" id="ARBA00023237"/>
    </source>
</evidence>